<evidence type="ECO:0000313" key="3">
    <source>
        <dbReference type="EMBL" id="KAB3530270.1"/>
    </source>
</evidence>
<dbReference type="EMBL" id="WBZB01000022">
    <property type="protein sequence ID" value="KAB3530270.1"/>
    <property type="molecule type" value="Genomic_DNA"/>
</dbReference>
<feature type="transmembrane region" description="Helical" evidence="1">
    <location>
        <begin position="67"/>
        <end position="86"/>
    </location>
</feature>
<evidence type="ECO:0000259" key="2">
    <source>
        <dbReference type="Pfam" id="PF25842"/>
    </source>
</evidence>
<keyword evidence="1" id="KW-0472">Membrane</keyword>
<dbReference type="OrthoDB" id="1807862at2"/>
<sequence>MEEIFDICFKTGVLFTVVSFVLGQLFGGDSELGIDTDLDVDVDIDIDSDVSIGGADKALGTVTPLKPAIIATFITVFGGVGLMSLSRGYNDFTASTLGAALGFIVAGAMYKFIIIPLHKRQSLAHSNKDLIGHEAKIILPIRGGEMGRIRYVVQHNRYTAPAKSIDYMSDLEDGDLVVIKKIEGHIFYVEKKKE</sequence>
<dbReference type="Pfam" id="PF25842">
    <property type="entry name" value="NfeD_TM"/>
    <property type="match status" value="1"/>
</dbReference>
<organism evidence="3 4">
    <name type="scientific">Alkaliphilus serpentinus</name>
    <dbReference type="NCBI Taxonomy" id="1482731"/>
    <lineage>
        <taxon>Bacteria</taxon>
        <taxon>Bacillati</taxon>
        <taxon>Bacillota</taxon>
        <taxon>Clostridia</taxon>
        <taxon>Peptostreptococcales</taxon>
        <taxon>Natronincolaceae</taxon>
        <taxon>Alkaliphilus</taxon>
    </lineage>
</organism>
<feature type="domain" description="Membrane protein NfeD2 N-terminal transmembrane" evidence="2">
    <location>
        <begin position="1"/>
        <end position="121"/>
    </location>
</feature>
<keyword evidence="1" id="KW-1133">Transmembrane helix</keyword>
<dbReference type="InterPro" id="IPR012340">
    <property type="entry name" value="NA-bd_OB-fold"/>
</dbReference>
<keyword evidence="1" id="KW-0812">Transmembrane</keyword>
<comment type="caution">
    <text evidence="3">The sequence shown here is derived from an EMBL/GenBank/DDBJ whole genome shotgun (WGS) entry which is preliminary data.</text>
</comment>
<dbReference type="Gene3D" id="2.40.50.140">
    <property type="entry name" value="Nucleic acid-binding proteins"/>
    <property type="match status" value="1"/>
</dbReference>
<dbReference type="InterPro" id="IPR058653">
    <property type="entry name" value="NfeD2_TM"/>
</dbReference>
<reference evidence="3 4" key="1">
    <citation type="submission" date="2019-10" db="EMBL/GenBank/DDBJ databases">
        <title>Alkaliphilus serpentinus sp. nov. and Alkaliphilus pronyensis sp. nov., two novel anaerobic alkaliphilic species isolated from the serpentinized-hosted hydrothermal field of the Prony Bay (New Caledonia).</title>
        <authorList>
            <person name="Postec A."/>
        </authorList>
    </citation>
    <scope>NUCLEOTIDE SEQUENCE [LARGE SCALE GENOMIC DNA]</scope>
    <source>
        <strain evidence="3 4">LacT</strain>
    </source>
</reference>
<proteinExistence type="predicted"/>
<keyword evidence="4" id="KW-1185">Reference proteome</keyword>
<gene>
    <name evidence="3" type="ORF">F8153_07585</name>
</gene>
<protein>
    <recommendedName>
        <fullName evidence="2">Membrane protein NfeD2 N-terminal transmembrane domain-containing protein</fullName>
    </recommendedName>
</protein>
<dbReference type="RefSeq" id="WP_151865757.1">
    <property type="nucleotide sequence ID" value="NZ_WBZB01000022.1"/>
</dbReference>
<feature type="transmembrane region" description="Helical" evidence="1">
    <location>
        <begin position="92"/>
        <end position="113"/>
    </location>
</feature>
<dbReference type="Proteomes" id="UP000465601">
    <property type="component" value="Unassembled WGS sequence"/>
</dbReference>
<evidence type="ECO:0000256" key="1">
    <source>
        <dbReference type="SAM" id="Phobius"/>
    </source>
</evidence>
<evidence type="ECO:0000313" key="4">
    <source>
        <dbReference type="Proteomes" id="UP000465601"/>
    </source>
</evidence>
<dbReference type="AlphaFoldDB" id="A0A833M7F1"/>
<name>A0A833M7F1_9FIRM</name>
<accession>A0A833M7F1</accession>